<proteinExistence type="predicted"/>
<keyword evidence="4 5" id="KW-0472">Membrane</keyword>
<evidence type="ECO:0000256" key="4">
    <source>
        <dbReference type="ARBA" id="ARBA00023136"/>
    </source>
</evidence>
<evidence type="ECO:0000256" key="3">
    <source>
        <dbReference type="ARBA" id="ARBA00022989"/>
    </source>
</evidence>
<accession>A0ABQ5GTB6</accession>
<keyword evidence="3 5" id="KW-1133">Transmembrane helix</keyword>
<dbReference type="Pfam" id="PF02466">
    <property type="entry name" value="Tim17"/>
    <property type="match status" value="1"/>
</dbReference>
<comment type="caution">
    <text evidence="6">The sequence shown here is derived from an EMBL/GenBank/DDBJ whole genome shotgun (WGS) entry which is preliminary data.</text>
</comment>
<comment type="subcellular location">
    <subcellularLocation>
        <location evidence="1">Membrane</location>
        <topology evidence="1">Multi-pass membrane protein</topology>
    </subcellularLocation>
</comment>
<gene>
    <name evidence="6" type="ORF">Tco_1045616</name>
</gene>
<reference evidence="6" key="2">
    <citation type="submission" date="2022-01" db="EMBL/GenBank/DDBJ databases">
        <authorList>
            <person name="Yamashiro T."/>
            <person name="Shiraishi A."/>
            <person name="Satake H."/>
            <person name="Nakayama K."/>
        </authorList>
    </citation>
    <scope>NUCLEOTIDE SEQUENCE</scope>
</reference>
<dbReference type="PANTHER" id="PTHR15371:SF0">
    <property type="entry name" value="SD19278P"/>
    <property type="match status" value="1"/>
</dbReference>
<dbReference type="PANTHER" id="PTHR15371">
    <property type="entry name" value="TIM23"/>
    <property type="match status" value="1"/>
</dbReference>
<evidence type="ECO:0000256" key="5">
    <source>
        <dbReference type="SAM" id="Phobius"/>
    </source>
</evidence>
<evidence type="ECO:0000313" key="7">
    <source>
        <dbReference type="Proteomes" id="UP001151760"/>
    </source>
</evidence>
<name>A0ABQ5GTB6_9ASTR</name>
<dbReference type="Proteomes" id="UP001151760">
    <property type="component" value="Unassembled WGS sequence"/>
</dbReference>
<feature type="transmembrane region" description="Helical" evidence="5">
    <location>
        <begin position="45"/>
        <end position="63"/>
    </location>
</feature>
<reference evidence="6" key="1">
    <citation type="journal article" date="2022" name="Int. J. Mol. Sci.">
        <title>Draft Genome of Tanacetum Coccineum: Genomic Comparison of Closely Related Tanacetum-Family Plants.</title>
        <authorList>
            <person name="Yamashiro T."/>
            <person name="Shiraishi A."/>
            <person name="Nakayama K."/>
            <person name="Satake H."/>
        </authorList>
    </citation>
    <scope>NUCLEOTIDE SEQUENCE</scope>
</reference>
<organism evidence="6 7">
    <name type="scientific">Tanacetum coccineum</name>
    <dbReference type="NCBI Taxonomy" id="301880"/>
    <lineage>
        <taxon>Eukaryota</taxon>
        <taxon>Viridiplantae</taxon>
        <taxon>Streptophyta</taxon>
        <taxon>Embryophyta</taxon>
        <taxon>Tracheophyta</taxon>
        <taxon>Spermatophyta</taxon>
        <taxon>Magnoliopsida</taxon>
        <taxon>eudicotyledons</taxon>
        <taxon>Gunneridae</taxon>
        <taxon>Pentapetalae</taxon>
        <taxon>asterids</taxon>
        <taxon>campanulids</taxon>
        <taxon>Asterales</taxon>
        <taxon>Asteraceae</taxon>
        <taxon>Asteroideae</taxon>
        <taxon>Anthemideae</taxon>
        <taxon>Anthemidinae</taxon>
        <taxon>Tanacetum</taxon>
    </lineage>
</organism>
<sequence>MIGARKDAIDGLKALEVGDTMKLRANRILNASGLSGRMIGNRASILWLLYAGMESGMVVEWYVDDVFNSMAPGLGIGALFKVASVVWSAALAGVAGGNAMGIAAARK</sequence>
<protein>
    <submittedName>
        <fullName evidence="6">Uncharacterized protein</fullName>
    </submittedName>
</protein>
<keyword evidence="2 5" id="KW-0812">Transmembrane</keyword>
<evidence type="ECO:0000313" key="6">
    <source>
        <dbReference type="EMBL" id="GJT78891.1"/>
    </source>
</evidence>
<dbReference type="EMBL" id="BQNB010018844">
    <property type="protein sequence ID" value="GJT78891.1"/>
    <property type="molecule type" value="Genomic_DNA"/>
</dbReference>
<evidence type="ECO:0000256" key="2">
    <source>
        <dbReference type="ARBA" id="ARBA00022692"/>
    </source>
</evidence>
<dbReference type="InterPro" id="IPR045238">
    <property type="entry name" value="Tim23-like"/>
</dbReference>
<evidence type="ECO:0000256" key="1">
    <source>
        <dbReference type="ARBA" id="ARBA00004141"/>
    </source>
</evidence>
<feature type="transmembrane region" description="Helical" evidence="5">
    <location>
        <begin position="83"/>
        <end position="105"/>
    </location>
</feature>
<keyword evidence="7" id="KW-1185">Reference proteome</keyword>